<name>A0ABZ2XQ51_9RHOO</name>
<keyword evidence="3" id="KW-1185">Reference proteome</keyword>
<dbReference type="EMBL" id="CP151407">
    <property type="protein sequence ID" value="WZJ23534.1"/>
    <property type="molecule type" value="Genomic_DNA"/>
</dbReference>
<evidence type="ECO:0000313" key="1">
    <source>
        <dbReference type="EMBL" id="WZJ20292.1"/>
    </source>
</evidence>
<evidence type="ECO:0008006" key="4">
    <source>
        <dbReference type="Google" id="ProtNLM"/>
    </source>
</evidence>
<proteinExistence type="predicted"/>
<reference evidence="2 3" key="1">
    <citation type="submission" date="2024-04" db="EMBL/GenBank/DDBJ databases">
        <title>Dissimilatory iodate-reducing microorganisms contribute to the enrichment of iodine in groundwater.</title>
        <authorList>
            <person name="Jiang Z."/>
        </authorList>
    </citation>
    <scope>NUCLEOTIDE SEQUENCE [LARGE SCALE GENOMIC DNA]</scope>
    <source>
        <strain evidence="2 3">NCP973</strain>
        <plasmid evidence="2 3">unnamed1</plasmid>
    </source>
</reference>
<dbReference type="Proteomes" id="UP001479520">
    <property type="component" value="Chromosome"/>
</dbReference>
<sequence length="516" mass="59359">MLNSDADFFQNAMHERLTWHPFDPAPYESAWSIFCKLIALNFCKPADIANAIRRSGGAELISLAFRDCDWIDFDRFSELTGVASNRLKAGFLQELGFPVFPPRFRAEGVRFCPECLKFGYHCSLFDLALVTECPIHKKTLQKGCAVCYKAVAKNGLVRELSPHRINGGVIHDSAWRSDIYTSKCGHLYFDPEKVLGISRFDFNQRREVNTACEEFMKWWRKAFTSSKASPGLIARLAQTTFEERDESALRLIMDISQKLAGKCPWPTSIAPSDASWVTLRRTQLNPSSGSHSIEFNSDLGKIYRSVRRHIFKKYIQPSHLICWREIAAYDREMSREINSQSICVMVLAFMSWRMSIEGFSNIEAFGVKRPYHTNLFSFNFVENTATELANFWYAQFFAILGWIEDKFKAGGNFYIERFDRVPRFVGSAEFVPDIEQGSNSGTWYIVFPSKDRATSIAAKCCKDRTRGDELMLDASAANQRFSWEWNDYNSSFNRHNALFRIIDEASFARTYTHLYV</sequence>
<keyword evidence="2" id="KW-0614">Plasmid</keyword>
<organism evidence="2 3">
    <name type="scientific">Azonexus hydrophilus</name>
    <dbReference type="NCBI Taxonomy" id="418702"/>
    <lineage>
        <taxon>Bacteria</taxon>
        <taxon>Pseudomonadati</taxon>
        <taxon>Pseudomonadota</taxon>
        <taxon>Betaproteobacteria</taxon>
        <taxon>Rhodocyclales</taxon>
        <taxon>Azonexaceae</taxon>
        <taxon>Azonexus</taxon>
    </lineage>
</organism>
<dbReference type="EMBL" id="CP151406">
    <property type="protein sequence ID" value="WZJ20292.1"/>
    <property type="molecule type" value="Genomic_DNA"/>
</dbReference>
<evidence type="ECO:0000313" key="3">
    <source>
        <dbReference type="Proteomes" id="UP001479520"/>
    </source>
</evidence>
<accession>A0ABZ2XQ51</accession>
<dbReference type="Proteomes" id="UP001479520">
    <property type="component" value="Plasmid unnamed1"/>
</dbReference>
<protein>
    <recommendedName>
        <fullName evidence="4">TniQ protein</fullName>
    </recommendedName>
</protein>
<geneLocation type="plasmid" evidence="2 3">
    <name>unnamed1</name>
</geneLocation>
<gene>
    <name evidence="1" type="ORF">AADV58_10030</name>
    <name evidence="2" type="ORF">AADV58_17410</name>
</gene>
<evidence type="ECO:0000313" key="2">
    <source>
        <dbReference type="EMBL" id="WZJ23534.1"/>
    </source>
</evidence>
<dbReference type="RefSeq" id="WP_341743066.1">
    <property type="nucleotide sequence ID" value="NZ_CP151406.1"/>
</dbReference>